<feature type="domain" description="GP-PDE" evidence="1">
    <location>
        <begin position="1"/>
        <end position="222"/>
    </location>
</feature>
<dbReference type="InterPro" id="IPR017946">
    <property type="entry name" value="PLC-like_Pdiesterase_TIM-brl"/>
</dbReference>
<comment type="caution">
    <text evidence="2">The sequence shown here is derived from an EMBL/GenBank/DDBJ whole genome shotgun (WGS) entry which is preliminary data.</text>
</comment>
<evidence type="ECO:0000313" key="3">
    <source>
        <dbReference type="Proteomes" id="UP001168338"/>
    </source>
</evidence>
<dbReference type="Proteomes" id="UP001168338">
    <property type="component" value="Unassembled WGS sequence"/>
</dbReference>
<evidence type="ECO:0000313" key="2">
    <source>
        <dbReference type="EMBL" id="MDN7024278.1"/>
    </source>
</evidence>
<dbReference type="PANTHER" id="PTHR46211">
    <property type="entry name" value="GLYCEROPHOSPHORYL DIESTER PHOSPHODIESTERASE"/>
    <property type="match status" value="1"/>
</dbReference>
<dbReference type="EMBL" id="VCYH01000003">
    <property type="protein sequence ID" value="MDN7024278.1"/>
    <property type="molecule type" value="Genomic_DNA"/>
</dbReference>
<protein>
    <submittedName>
        <fullName evidence="2">Glycerophosphodiester phosphodiesterase</fullName>
    </submittedName>
</protein>
<sequence>MFIVGHRGARARAPENTLAALRTGMACADYVEIDVRLTRDGIPVVIHDATVDRTTNGTGRVRDLALDDLRSLDAGEGEKIPTLREVLSLVDGRSGLIVEIKEQGTEEIVCSTLLENLPERCMLVSFHAGSVAAAKKLLPGAGAGLIFSEEQGDPVRDAADLGADAVLPRFDRLDGGLVRTAHERGLLVIPWVLNSVEDIHRAESLGVDGFASDDPCMARDATRG</sequence>
<dbReference type="Gene3D" id="3.20.20.190">
    <property type="entry name" value="Phosphatidylinositol (PI) phosphodiesterase"/>
    <property type="match status" value="1"/>
</dbReference>
<proteinExistence type="predicted"/>
<keyword evidence="3" id="KW-1185">Reference proteome</keyword>
<reference evidence="2" key="1">
    <citation type="submission" date="2019-05" db="EMBL/GenBank/DDBJ databases">
        <title>Methanoculleus sp. FWC-SCC1, a methanogenic archaeon isolated from deep marine cold seep.</title>
        <authorList>
            <person name="Chen Y.-W."/>
            <person name="Chen S.-C."/>
            <person name="Teng N.-H."/>
            <person name="Lai M.-C."/>
        </authorList>
    </citation>
    <scope>NUCLEOTIDE SEQUENCE</scope>
    <source>
        <strain evidence="2">FWC-SCC1</strain>
    </source>
</reference>
<dbReference type="PANTHER" id="PTHR46211:SF14">
    <property type="entry name" value="GLYCEROPHOSPHODIESTER PHOSPHODIESTERASE"/>
    <property type="match status" value="1"/>
</dbReference>
<dbReference type="PROSITE" id="PS51704">
    <property type="entry name" value="GP_PDE"/>
    <property type="match status" value="1"/>
</dbReference>
<dbReference type="RefSeq" id="WP_301663375.1">
    <property type="nucleotide sequence ID" value="NZ_VCYH01000003.1"/>
</dbReference>
<evidence type="ECO:0000259" key="1">
    <source>
        <dbReference type="PROSITE" id="PS51704"/>
    </source>
</evidence>
<name>A0ABT8M8L4_9EURY</name>
<dbReference type="Pfam" id="PF03009">
    <property type="entry name" value="GDPD"/>
    <property type="match status" value="1"/>
</dbReference>
<dbReference type="InterPro" id="IPR030395">
    <property type="entry name" value="GP_PDE_dom"/>
</dbReference>
<organism evidence="2 3">
    <name type="scientific">Methanoculleus frigidifontis</name>
    <dbReference type="NCBI Taxonomy" id="2584085"/>
    <lineage>
        <taxon>Archaea</taxon>
        <taxon>Methanobacteriati</taxon>
        <taxon>Methanobacteriota</taxon>
        <taxon>Stenosarchaea group</taxon>
        <taxon>Methanomicrobia</taxon>
        <taxon>Methanomicrobiales</taxon>
        <taxon>Methanomicrobiaceae</taxon>
        <taxon>Methanoculleus</taxon>
    </lineage>
</organism>
<gene>
    <name evidence="2" type="ORF">FGU65_05125</name>
</gene>
<dbReference type="SUPFAM" id="SSF51695">
    <property type="entry name" value="PLC-like phosphodiesterases"/>
    <property type="match status" value="1"/>
</dbReference>
<accession>A0ABT8M8L4</accession>